<proteinExistence type="predicted"/>
<dbReference type="InterPro" id="IPR036526">
    <property type="entry name" value="C-N_Hydrolase_sf"/>
</dbReference>
<keyword evidence="1 3" id="KW-0378">Hydrolase</keyword>
<dbReference type="SUPFAM" id="SSF56317">
    <property type="entry name" value="Carbon-nitrogen hydrolase"/>
    <property type="match status" value="1"/>
</dbReference>
<organism evidence="3 4">
    <name type="scientific">Mycolicibacterium brisbanense</name>
    <dbReference type="NCBI Taxonomy" id="146020"/>
    <lineage>
        <taxon>Bacteria</taxon>
        <taxon>Bacillati</taxon>
        <taxon>Actinomycetota</taxon>
        <taxon>Actinomycetes</taxon>
        <taxon>Mycobacteriales</taxon>
        <taxon>Mycobacteriaceae</taxon>
        <taxon>Mycolicibacterium</taxon>
    </lineage>
</organism>
<gene>
    <name evidence="3" type="ORF">RMCB_5768</name>
</gene>
<sequence length="246" mass="26099">MTYLSSQVAAARDLGAQLLVTPELFIASYNPPAVRDRDGAEHREQIAAMADEYGIGIVASTVEHAGTDRHISASLFGVDGTEITRYRKVHLFGEAERAAFTPGTTAPEIVEFLGVRVALGICFDVEFPEFVRAAAVAGAELLCIPTAVPLRAAEGYGANPFDARLVPAMVVPTRALESQLFIAYANHAGPQFAGLSTVADPYGRRLAIADGDNCDLIVAEVSMATLDQARRDTDYLGSASITGRLG</sequence>
<dbReference type="STRING" id="146020.RMCB_5768"/>
<dbReference type="InterPro" id="IPR050345">
    <property type="entry name" value="Aliph_Amidase/BUP"/>
</dbReference>
<dbReference type="Pfam" id="PF00795">
    <property type="entry name" value="CN_hydrolase"/>
    <property type="match status" value="1"/>
</dbReference>
<accession>A0A100W4W3</accession>
<feature type="domain" description="CN hydrolase" evidence="2">
    <location>
        <begin position="1"/>
        <end position="223"/>
    </location>
</feature>
<evidence type="ECO:0000259" key="2">
    <source>
        <dbReference type="PROSITE" id="PS50263"/>
    </source>
</evidence>
<dbReference type="PROSITE" id="PS50263">
    <property type="entry name" value="CN_HYDROLASE"/>
    <property type="match status" value="1"/>
</dbReference>
<reference evidence="4" key="2">
    <citation type="submission" date="2016-02" db="EMBL/GenBank/DDBJ databases">
        <title>Draft genome sequence of five rapidly growing Mycobacterium species.</title>
        <authorList>
            <person name="Katahira K."/>
            <person name="Gotou Y."/>
            <person name="Iida K."/>
            <person name="Ogura Y."/>
            <person name="Hayashi T."/>
        </authorList>
    </citation>
    <scope>NUCLEOTIDE SEQUENCE [LARGE SCALE GENOMIC DNA]</scope>
    <source>
        <strain evidence="4">JCM15654</strain>
    </source>
</reference>
<dbReference type="EMBL" id="BCSX01000051">
    <property type="protein sequence ID" value="GAS91672.1"/>
    <property type="molecule type" value="Genomic_DNA"/>
</dbReference>
<dbReference type="PANTHER" id="PTHR43674">
    <property type="entry name" value="NITRILASE C965.09-RELATED"/>
    <property type="match status" value="1"/>
</dbReference>
<keyword evidence="4" id="KW-1185">Reference proteome</keyword>
<protein>
    <submittedName>
        <fullName evidence="3">Carbon-nitrogen family hydrolase</fullName>
    </submittedName>
</protein>
<dbReference type="GO" id="GO:0050126">
    <property type="term" value="F:N-carbamoylputrescine amidase activity"/>
    <property type="evidence" value="ECO:0007669"/>
    <property type="project" value="TreeGrafter"/>
</dbReference>
<dbReference type="GO" id="GO:0033388">
    <property type="term" value="P:putrescine biosynthetic process from arginine"/>
    <property type="evidence" value="ECO:0007669"/>
    <property type="project" value="TreeGrafter"/>
</dbReference>
<evidence type="ECO:0000313" key="3">
    <source>
        <dbReference type="EMBL" id="GAS91672.1"/>
    </source>
</evidence>
<evidence type="ECO:0000313" key="4">
    <source>
        <dbReference type="Proteomes" id="UP000069620"/>
    </source>
</evidence>
<reference evidence="4" key="1">
    <citation type="journal article" date="2016" name="Genome Announc.">
        <title>Draft Genome Sequences of Five Rapidly Growing Mycobacterium Species, M. thermoresistibile, M. fortuitum subsp. acetamidolyticum, M. canariasense, M. brisbanense, and M. novocastrense.</title>
        <authorList>
            <person name="Katahira K."/>
            <person name="Ogura Y."/>
            <person name="Gotoh Y."/>
            <person name="Hayashi T."/>
        </authorList>
    </citation>
    <scope>NUCLEOTIDE SEQUENCE [LARGE SCALE GENOMIC DNA]</scope>
    <source>
        <strain evidence="4">JCM15654</strain>
    </source>
</reference>
<name>A0A100W4W3_9MYCO</name>
<dbReference type="PANTHER" id="PTHR43674:SF2">
    <property type="entry name" value="BETA-UREIDOPROPIONASE"/>
    <property type="match status" value="1"/>
</dbReference>
<dbReference type="AlphaFoldDB" id="A0A100W4W3"/>
<dbReference type="Proteomes" id="UP000069620">
    <property type="component" value="Unassembled WGS sequence"/>
</dbReference>
<dbReference type="Gene3D" id="3.60.110.10">
    <property type="entry name" value="Carbon-nitrogen hydrolase"/>
    <property type="match status" value="1"/>
</dbReference>
<dbReference type="InterPro" id="IPR003010">
    <property type="entry name" value="C-N_Hydrolase"/>
</dbReference>
<evidence type="ECO:0000256" key="1">
    <source>
        <dbReference type="ARBA" id="ARBA00022801"/>
    </source>
</evidence>
<comment type="caution">
    <text evidence="3">The sequence shown here is derived from an EMBL/GenBank/DDBJ whole genome shotgun (WGS) entry which is preliminary data.</text>
</comment>